<keyword evidence="2" id="KW-0645">Protease</keyword>
<comment type="similarity">
    <text evidence="1">Belongs to the peptidase S1 family.</text>
</comment>
<keyword evidence="8" id="KW-1185">Reference proteome</keyword>
<dbReference type="PANTHER" id="PTHR24276">
    <property type="entry name" value="POLYSERASE-RELATED"/>
    <property type="match status" value="1"/>
</dbReference>
<dbReference type="PROSITE" id="PS50240">
    <property type="entry name" value="TRYPSIN_DOM"/>
    <property type="match status" value="1"/>
</dbReference>
<dbReference type="InterPro" id="IPR050430">
    <property type="entry name" value="Peptidase_S1"/>
</dbReference>
<keyword evidence="5" id="KW-1015">Disulfide bond</keyword>
<evidence type="ECO:0000256" key="2">
    <source>
        <dbReference type="ARBA" id="ARBA00022670"/>
    </source>
</evidence>
<dbReference type="InterPro" id="IPR001254">
    <property type="entry name" value="Trypsin_dom"/>
</dbReference>
<proteinExistence type="inferred from homology"/>
<dbReference type="CDD" id="cd00190">
    <property type="entry name" value="Tryp_SPc"/>
    <property type="match status" value="1"/>
</dbReference>
<evidence type="ECO:0000259" key="6">
    <source>
        <dbReference type="PROSITE" id="PS50240"/>
    </source>
</evidence>
<dbReference type="Proteomes" id="UP001549920">
    <property type="component" value="Unassembled WGS sequence"/>
</dbReference>
<evidence type="ECO:0000313" key="8">
    <source>
        <dbReference type="Proteomes" id="UP001549920"/>
    </source>
</evidence>
<accession>A0ABR3HM61</accession>
<protein>
    <recommendedName>
        <fullName evidence="6">Peptidase S1 domain-containing protein</fullName>
    </recommendedName>
</protein>
<dbReference type="SUPFAM" id="SSF50494">
    <property type="entry name" value="Trypsin-like serine proteases"/>
    <property type="match status" value="1"/>
</dbReference>
<evidence type="ECO:0000256" key="3">
    <source>
        <dbReference type="ARBA" id="ARBA00022801"/>
    </source>
</evidence>
<dbReference type="InterPro" id="IPR009003">
    <property type="entry name" value="Peptidase_S1_PA"/>
</dbReference>
<dbReference type="InterPro" id="IPR001314">
    <property type="entry name" value="Peptidase_S1A"/>
</dbReference>
<dbReference type="SMART" id="SM00020">
    <property type="entry name" value="Tryp_SPc"/>
    <property type="match status" value="1"/>
</dbReference>
<gene>
    <name evidence="7" type="ORF">ABMA27_005225</name>
</gene>
<sequence length="220" mass="24168">MFPHMVSIIDDENNLCGGFIISDRHIVTAASCVKDINDPKHLVVSGGSTMLNDGKIIKISKIKKHPLYDPITTRRYAYDVAVMKTMNHMTFDDYMNMIELPQENEVVAVSSRIVVAGWGEPEEEDYYSEELRKVTLVVNDIKDCNETDHEGQLTDHMLCAGNRRGRAACWGDTGGAAVQNSKAVGIILDAPSCGVPSMSSLFTNVASPAIRAFIMNETGI</sequence>
<evidence type="ECO:0000313" key="7">
    <source>
        <dbReference type="EMBL" id="KAL0871507.1"/>
    </source>
</evidence>
<comment type="caution">
    <text evidence="7">The sequence shown here is derived from an EMBL/GenBank/DDBJ whole genome shotgun (WGS) entry which is preliminary data.</text>
</comment>
<evidence type="ECO:0000256" key="1">
    <source>
        <dbReference type="ARBA" id="ARBA00007664"/>
    </source>
</evidence>
<name>A0ABR3HM61_LOXSC</name>
<evidence type="ECO:0000256" key="4">
    <source>
        <dbReference type="ARBA" id="ARBA00022825"/>
    </source>
</evidence>
<dbReference type="PRINTS" id="PR00722">
    <property type="entry name" value="CHYMOTRYPSIN"/>
</dbReference>
<reference evidence="7 8" key="1">
    <citation type="submission" date="2024-06" db="EMBL/GenBank/DDBJ databases">
        <title>A chromosome-level genome assembly of beet webworm, Loxostege sticticalis.</title>
        <authorList>
            <person name="Zhang Y."/>
        </authorList>
    </citation>
    <scope>NUCLEOTIDE SEQUENCE [LARGE SCALE GENOMIC DNA]</scope>
    <source>
        <strain evidence="7">AQ026</strain>
        <tissue evidence="7">Whole body</tissue>
    </source>
</reference>
<keyword evidence="3" id="KW-0378">Hydrolase</keyword>
<dbReference type="EMBL" id="JBEUOH010000017">
    <property type="protein sequence ID" value="KAL0871507.1"/>
    <property type="molecule type" value="Genomic_DNA"/>
</dbReference>
<evidence type="ECO:0000256" key="5">
    <source>
        <dbReference type="ARBA" id="ARBA00023157"/>
    </source>
</evidence>
<dbReference type="Pfam" id="PF00089">
    <property type="entry name" value="Trypsin"/>
    <property type="match status" value="1"/>
</dbReference>
<organism evidence="7 8">
    <name type="scientific">Loxostege sticticalis</name>
    <name type="common">Beet webworm moth</name>
    <dbReference type="NCBI Taxonomy" id="481309"/>
    <lineage>
        <taxon>Eukaryota</taxon>
        <taxon>Metazoa</taxon>
        <taxon>Ecdysozoa</taxon>
        <taxon>Arthropoda</taxon>
        <taxon>Hexapoda</taxon>
        <taxon>Insecta</taxon>
        <taxon>Pterygota</taxon>
        <taxon>Neoptera</taxon>
        <taxon>Endopterygota</taxon>
        <taxon>Lepidoptera</taxon>
        <taxon>Glossata</taxon>
        <taxon>Ditrysia</taxon>
        <taxon>Pyraloidea</taxon>
        <taxon>Crambidae</taxon>
        <taxon>Pyraustinae</taxon>
        <taxon>Loxostege</taxon>
    </lineage>
</organism>
<keyword evidence="4" id="KW-0720">Serine protease</keyword>
<feature type="domain" description="Peptidase S1" evidence="6">
    <location>
        <begin position="1"/>
        <end position="219"/>
    </location>
</feature>
<dbReference type="Gene3D" id="2.40.10.10">
    <property type="entry name" value="Trypsin-like serine proteases"/>
    <property type="match status" value="1"/>
</dbReference>
<dbReference type="PANTHER" id="PTHR24276:SF98">
    <property type="entry name" value="FI18310P1-RELATED"/>
    <property type="match status" value="1"/>
</dbReference>
<dbReference type="InterPro" id="IPR043504">
    <property type="entry name" value="Peptidase_S1_PA_chymotrypsin"/>
</dbReference>